<keyword evidence="3" id="KW-1133">Transmembrane helix</keyword>
<dbReference type="STRING" id="571915.CMUST_12995"/>
<keyword evidence="3" id="KW-0812">Transmembrane</keyword>
<dbReference type="NCBIfam" id="TIGR01076">
    <property type="entry name" value="sortase_fam"/>
    <property type="match status" value="1"/>
</dbReference>
<accession>A0A0G3H2B3</accession>
<dbReference type="Gene3D" id="2.40.260.10">
    <property type="entry name" value="Sortase"/>
    <property type="match status" value="1"/>
</dbReference>
<dbReference type="AlphaFoldDB" id="A0A0G3H2B3"/>
<dbReference type="OrthoDB" id="5242161at2"/>
<dbReference type="InterPro" id="IPR005754">
    <property type="entry name" value="Sortase"/>
</dbReference>
<dbReference type="Pfam" id="PF04203">
    <property type="entry name" value="Sortase"/>
    <property type="match status" value="1"/>
</dbReference>
<dbReference type="EC" id="3.4.22.70" evidence="4"/>
<dbReference type="InterPro" id="IPR042002">
    <property type="entry name" value="Sortase_C"/>
</dbReference>
<evidence type="ECO:0000256" key="1">
    <source>
        <dbReference type="ARBA" id="ARBA00022801"/>
    </source>
</evidence>
<protein>
    <submittedName>
        <fullName evidence="4">Sortase family protein, LPXTG-site transpeptidase</fullName>
        <ecNumber evidence="4">3.4.22.70</ecNumber>
    </submittedName>
</protein>
<feature type="active site" description="Proton donor/acceptor" evidence="2">
    <location>
        <position position="154"/>
    </location>
</feature>
<evidence type="ECO:0000256" key="3">
    <source>
        <dbReference type="SAM" id="Phobius"/>
    </source>
</evidence>
<keyword evidence="5" id="KW-1185">Reference proteome</keyword>
<dbReference type="EMBL" id="CP011542">
    <property type="protein sequence ID" value="AKK06895.1"/>
    <property type="molecule type" value="Genomic_DNA"/>
</dbReference>
<keyword evidence="3" id="KW-0472">Membrane</keyword>
<proteinExistence type="predicted"/>
<dbReference type="Proteomes" id="UP000035199">
    <property type="component" value="Chromosome"/>
</dbReference>
<dbReference type="InterPro" id="IPR023365">
    <property type="entry name" value="Sortase_dom-sf"/>
</dbReference>
<dbReference type="KEGG" id="cmv:CMUST_12995"/>
<dbReference type="SUPFAM" id="SSF63817">
    <property type="entry name" value="Sortase"/>
    <property type="match status" value="1"/>
</dbReference>
<dbReference type="NCBIfam" id="NF033745">
    <property type="entry name" value="class_C_sortase"/>
    <property type="match status" value="1"/>
</dbReference>
<name>A0A0G3H2B3_9CORY</name>
<dbReference type="PATRIC" id="fig|571915.4.peg.2783"/>
<evidence type="ECO:0000313" key="4">
    <source>
        <dbReference type="EMBL" id="AKK06895.1"/>
    </source>
</evidence>
<reference evidence="5" key="2">
    <citation type="submission" date="2015-05" db="EMBL/GenBank/DDBJ databases">
        <title>Complete genome sequence of Corynebacterium mustelae DSM 45274, isolated from various tissues of a male ferret with lethal sepsis.</title>
        <authorList>
            <person name="Ruckert C."/>
            <person name="Albersmeier A."/>
            <person name="Winkler A."/>
            <person name="Tauch A."/>
        </authorList>
    </citation>
    <scope>NUCLEOTIDE SEQUENCE [LARGE SCALE GENOMIC DNA]</scope>
    <source>
        <strain evidence="5">DSM 45274</strain>
    </source>
</reference>
<feature type="transmembrane region" description="Helical" evidence="3">
    <location>
        <begin position="249"/>
        <end position="275"/>
    </location>
</feature>
<keyword evidence="1 4" id="KW-0378">Hydrolase</keyword>
<feature type="transmembrane region" description="Helical" evidence="3">
    <location>
        <begin position="12"/>
        <end position="31"/>
    </location>
</feature>
<sequence length="285" mass="31828">MSSKSSTSRTHLRTVVYLLLAVVVLLAPVILTTIHNHQQSRIATAYSRDVATLDRTERDALLNAAREYNQNLGDRGIQDPWLTQPDTTSQEFKHYSNLLAVDSVMARLRVPNVDINLPVYHGTDLSTLAHGVGHLYGTALPVGGAGTHSVLTGHTGLTTLTMFDNLHRIQLGDVFVVETVGQVMAYEVDQIKKVLPNQIDDIRPVAGQEYVTLVTCTPYGINSHRLLVRGTRTELPEHFSSAERSTSPWQWWMTFSVVLSVCILGYLVWWLMFVVRRKAPDHSDS</sequence>
<evidence type="ECO:0000256" key="2">
    <source>
        <dbReference type="PIRSR" id="PIRSR605754-1"/>
    </source>
</evidence>
<dbReference type="CDD" id="cd05827">
    <property type="entry name" value="Sortase_C"/>
    <property type="match status" value="1"/>
</dbReference>
<organism evidence="4 5">
    <name type="scientific">Corynebacterium mustelae</name>
    <dbReference type="NCBI Taxonomy" id="571915"/>
    <lineage>
        <taxon>Bacteria</taxon>
        <taxon>Bacillati</taxon>
        <taxon>Actinomycetota</taxon>
        <taxon>Actinomycetes</taxon>
        <taxon>Mycobacteriales</taxon>
        <taxon>Corynebacteriaceae</taxon>
        <taxon>Corynebacterium</taxon>
    </lineage>
</organism>
<gene>
    <name evidence="4" type="primary">srtA</name>
    <name evidence="4" type="ORF">CMUST_12995</name>
</gene>
<dbReference type="RefSeq" id="WP_047262831.1">
    <property type="nucleotide sequence ID" value="NZ_CP011542.1"/>
</dbReference>
<reference evidence="4 5" key="1">
    <citation type="journal article" date="2015" name="Genome Announc.">
        <title>Complete Genome Sequence of the Type Strain Corynebacterium mustelae DSM 45274, Isolated from Various Tissues of a Male Ferret with Lethal Sepsis.</title>
        <authorList>
            <person name="Ruckert C."/>
            <person name="Eimer J."/>
            <person name="Winkler A."/>
            <person name="Tauch A."/>
        </authorList>
    </citation>
    <scope>NUCLEOTIDE SEQUENCE [LARGE SCALE GENOMIC DNA]</scope>
    <source>
        <strain evidence="4 5">DSM 45274</strain>
    </source>
</reference>
<dbReference type="GO" id="GO:0016787">
    <property type="term" value="F:hydrolase activity"/>
    <property type="evidence" value="ECO:0007669"/>
    <property type="project" value="UniProtKB-KW"/>
</dbReference>
<feature type="active site" description="Acyl-thioester intermediate" evidence="2">
    <location>
        <position position="216"/>
    </location>
</feature>
<evidence type="ECO:0000313" key="5">
    <source>
        <dbReference type="Proteomes" id="UP000035199"/>
    </source>
</evidence>